<dbReference type="VEuPathDB" id="FungiDB:P170DRAFT_458055"/>
<dbReference type="GeneID" id="36559460"/>
<dbReference type="OrthoDB" id="1577640at2759"/>
<reference evidence="1 2" key="1">
    <citation type="submission" date="2016-12" db="EMBL/GenBank/DDBJ databases">
        <title>The genomes of Aspergillus section Nigri reveals drivers in fungal speciation.</title>
        <authorList>
            <consortium name="DOE Joint Genome Institute"/>
            <person name="Vesth T.C."/>
            <person name="Nybo J."/>
            <person name="Theobald S."/>
            <person name="Brandl J."/>
            <person name="Frisvad J.C."/>
            <person name="Nielsen K.F."/>
            <person name="Lyhne E.K."/>
            <person name="Kogle M.E."/>
            <person name="Kuo A."/>
            <person name="Riley R."/>
            <person name="Clum A."/>
            <person name="Nolan M."/>
            <person name="Lipzen A."/>
            <person name="Salamov A."/>
            <person name="Henrissat B."/>
            <person name="Wiebenga A."/>
            <person name="De Vries R.P."/>
            <person name="Grigoriev I.V."/>
            <person name="Mortensen U.H."/>
            <person name="Andersen M.R."/>
            <person name="Baker S.E."/>
        </authorList>
    </citation>
    <scope>NUCLEOTIDE SEQUENCE [LARGE SCALE GENOMIC DNA]</scope>
    <source>
        <strain evidence="1 2">IBT 23096</strain>
    </source>
</reference>
<dbReference type="EMBL" id="MSFO01000007">
    <property type="protein sequence ID" value="PLB45812.1"/>
    <property type="molecule type" value="Genomic_DNA"/>
</dbReference>
<dbReference type="SUPFAM" id="SSF53167">
    <property type="entry name" value="Purine and uridine phosphorylases"/>
    <property type="match status" value="1"/>
</dbReference>
<evidence type="ECO:0000313" key="2">
    <source>
        <dbReference type="Proteomes" id="UP000234275"/>
    </source>
</evidence>
<dbReference type="AlphaFoldDB" id="A0A2I2FYV0"/>
<name>A0A2I2FYV0_9EURO</name>
<keyword evidence="2" id="KW-1185">Reference proteome</keyword>
<dbReference type="RefSeq" id="XP_024701114.1">
    <property type="nucleotide sequence ID" value="XM_024851761.1"/>
</dbReference>
<organism evidence="1 2">
    <name type="scientific">Aspergillus steynii IBT 23096</name>
    <dbReference type="NCBI Taxonomy" id="1392250"/>
    <lineage>
        <taxon>Eukaryota</taxon>
        <taxon>Fungi</taxon>
        <taxon>Dikarya</taxon>
        <taxon>Ascomycota</taxon>
        <taxon>Pezizomycotina</taxon>
        <taxon>Eurotiomycetes</taxon>
        <taxon>Eurotiomycetidae</taxon>
        <taxon>Eurotiales</taxon>
        <taxon>Aspergillaceae</taxon>
        <taxon>Aspergillus</taxon>
        <taxon>Aspergillus subgen. Circumdati</taxon>
    </lineage>
</organism>
<dbReference type="GO" id="GO:0003824">
    <property type="term" value="F:catalytic activity"/>
    <property type="evidence" value="ECO:0007669"/>
    <property type="project" value="InterPro"/>
</dbReference>
<dbReference type="PANTHER" id="PTHR46082">
    <property type="entry name" value="ATP/GTP-BINDING PROTEIN-RELATED"/>
    <property type="match status" value="1"/>
</dbReference>
<dbReference type="InterPro" id="IPR035994">
    <property type="entry name" value="Nucleoside_phosphorylase_sf"/>
</dbReference>
<dbReference type="STRING" id="1392250.A0A2I2FYV0"/>
<sequence length="328" mass="36356">MEIFYLALVMTMYTVGWICSIRTEYVAAQEFLDEEHGIPQSVDVHDNNIYALGRMRDHNVVIVLLTDGKDRTSSAAAVARDMLHSFPNIRIGLTVGVASGAPSQQHDIRLGDIVVSSPGNGKGGVFQSDFGKQIQDRDFEMTGFLNQPPTLLRNAVNGLRADIEAKGHRFEQAIDDIISRNQRLQKKFQRPGPDADKLFRSDIVHSSLCTDSCTDDPSLLIPRAERTEEDDNPAVHYGLICSGNQLIDDATTRDRFATERNVLCFKMEAAGLMNHFPCLVICGICDYADTHQNDEWQGFAAMTAASYAKSLLLIIPLTKAERSHIRGG</sequence>
<dbReference type="Proteomes" id="UP000234275">
    <property type="component" value="Unassembled WGS sequence"/>
</dbReference>
<proteinExistence type="predicted"/>
<dbReference type="Gene3D" id="3.40.50.1580">
    <property type="entry name" value="Nucleoside phosphorylase domain"/>
    <property type="match status" value="1"/>
</dbReference>
<evidence type="ECO:0000313" key="1">
    <source>
        <dbReference type="EMBL" id="PLB45812.1"/>
    </source>
</evidence>
<dbReference type="InterPro" id="IPR053137">
    <property type="entry name" value="NLR-like"/>
</dbReference>
<comment type="caution">
    <text evidence="1">The sequence shown here is derived from an EMBL/GenBank/DDBJ whole genome shotgun (WGS) entry which is preliminary data.</text>
</comment>
<accession>A0A2I2FYV0</accession>
<dbReference type="GO" id="GO:0009116">
    <property type="term" value="P:nucleoside metabolic process"/>
    <property type="evidence" value="ECO:0007669"/>
    <property type="project" value="InterPro"/>
</dbReference>
<dbReference type="PANTHER" id="PTHR46082:SF11">
    <property type="entry name" value="AAA+ ATPASE DOMAIN-CONTAINING PROTEIN-RELATED"/>
    <property type="match status" value="1"/>
</dbReference>
<protein>
    <submittedName>
        <fullName evidence="1">Purine and uridine phosphorylase</fullName>
    </submittedName>
</protein>
<gene>
    <name evidence="1" type="ORF">P170DRAFT_458055</name>
</gene>